<comment type="caution">
    <text evidence="2">The sequence shown here is derived from an EMBL/GenBank/DDBJ whole genome shotgun (WGS) entry which is preliminary data.</text>
</comment>
<accession>A0A7W7WTY0</accession>
<dbReference type="EMBL" id="JACHJS010000001">
    <property type="protein sequence ID" value="MBB4963619.1"/>
    <property type="molecule type" value="Genomic_DNA"/>
</dbReference>
<sequence>MNKWQRIAVVTVLLAEVAVTLLPIARTLSVLDELTNLERQAVTVSAEDRTATEAKRRHAPRVGVRVATITILMVTAGVAAATVLARPRSRSWLGTFAGTRVAVVGLAWSYGLPAVAALAGVSLVAVSTLVLMPGRPRQ</sequence>
<feature type="transmembrane region" description="Helical" evidence="1">
    <location>
        <begin position="62"/>
        <end position="84"/>
    </location>
</feature>
<feature type="transmembrane region" description="Helical" evidence="1">
    <location>
        <begin position="114"/>
        <end position="132"/>
    </location>
</feature>
<keyword evidence="1" id="KW-1133">Transmembrane helix</keyword>
<gene>
    <name evidence="2" type="ORF">F4559_000978</name>
</gene>
<reference evidence="2 3" key="1">
    <citation type="submission" date="2020-08" db="EMBL/GenBank/DDBJ databases">
        <title>Sequencing the genomes of 1000 actinobacteria strains.</title>
        <authorList>
            <person name="Klenk H.-P."/>
        </authorList>
    </citation>
    <scope>NUCLEOTIDE SEQUENCE [LARGE SCALE GENOMIC DNA]</scope>
    <source>
        <strain evidence="2 3">DSM 45084</strain>
    </source>
</reference>
<organism evidence="2 3">
    <name type="scientific">Saccharothrix violaceirubra</name>
    <dbReference type="NCBI Taxonomy" id="413306"/>
    <lineage>
        <taxon>Bacteria</taxon>
        <taxon>Bacillati</taxon>
        <taxon>Actinomycetota</taxon>
        <taxon>Actinomycetes</taxon>
        <taxon>Pseudonocardiales</taxon>
        <taxon>Pseudonocardiaceae</taxon>
        <taxon>Saccharothrix</taxon>
    </lineage>
</organism>
<evidence type="ECO:0000256" key="1">
    <source>
        <dbReference type="SAM" id="Phobius"/>
    </source>
</evidence>
<dbReference type="Proteomes" id="UP000542674">
    <property type="component" value="Unassembled WGS sequence"/>
</dbReference>
<evidence type="ECO:0000313" key="2">
    <source>
        <dbReference type="EMBL" id="MBB4963619.1"/>
    </source>
</evidence>
<name>A0A7W7WTY0_9PSEU</name>
<keyword evidence="1" id="KW-0472">Membrane</keyword>
<evidence type="ECO:0000313" key="3">
    <source>
        <dbReference type="Proteomes" id="UP000542674"/>
    </source>
</evidence>
<dbReference type="RefSeq" id="WP_184666378.1">
    <property type="nucleotide sequence ID" value="NZ_BAABAI010000034.1"/>
</dbReference>
<keyword evidence="1" id="KW-0812">Transmembrane</keyword>
<dbReference type="AlphaFoldDB" id="A0A7W7WTY0"/>
<protein>
    <submittedName>
        <fullName evidence="2">Short-subunit dehydrogenase</fullName>
    </submittedName>
</protein>
<keyword evidence="3" id="KW-1185">Reference proteome</keyword>
<proteinExistence type="predicted"/>